<accession>A0A6P2C2P7</accession>
<dbReference type="PANTHER" id="PTHR10434:SF11">
    <property type="entry name" value="1-ACYL-SN-GLYCEROL-3-PHOSPHATE ACYLTRANSFERASE"/>
    <property type="match status" value="1"/>
</dbReference>
<dbReference type="PANTHER" id="PTHR10434">
    <property type="entry name" value="1-ACYL-SN-GLYCEROL-3-PHOSPHATE ACYLTRANSFERASE"/>
    <property type="match status" value="1"/>
</dbReference>
<reference evidence="4 5" key="1">
    <citation type="submission" date="2018-11" db="EMBL/GenBank/DDBJ databases">
        <title>Trebonia kvetii gen.nov., sp.nov., a novel acidophilic actinobacterium, and proposal of the new actinobacterial family Treboniaceae fam. nov.</title>
        <authorList>
            <person name="Rapoport D."/>
            <person name="Sagova-Mareckova M."/>
            <person name="Sedlacek I."/>
            <person name="Provaznik J."/>
            <person name="Kralova S."/>
            <person name="Pavlinic D."/>
            <person name="Benes V."/>
            <person name="Kopecky J."/>
        </authorList>
    </citation>
    <scope>NUCLEOTIDE SEQUENCE [LARGE SCALE GENOMIC DNA]</scope>
    <source>
        <strain evidence="4 5">15Tr583</strain>
    </source>
</reference>
<dbReference type="CDD" id="cd07989">
    <property type="entry name" value="LPLAT_AGPAT-like"/>
    <property type="match status" value="1"/>
</dbReference>
<evidence type="ECO:0000256" key="2">
    <source>
        <dbReference type="ARBA" id="ARBA00023315"/>
    </source>
</evidence>
<keyword evidence="5" id="KW-1185">Reference proteome</keyword>
<dbReference type="GO" id="GO:0006654">
    <property type="term" value="P:phosphatidic acid biosynthetic process"/>
    <property type="evidence" value="ECO:0007669"/>
    <property type="project" value="TreeGrafter"/>
</dbReference>
<dbReference type="GO" id="GO:0005886">
    <property type="term" value="C:plasma membrane"/>
    <property type="evidence" value="ECO:0007669"/>
    <property type="project" value="TreeGrafter"/>
</dbReference>
<evidence type="ECO:0000313" key="5">
    <source>
        <dbReference type="Proteomes" id="UP000460272"/>
    </source>
</evidence>
<dbReference type="OrthoDB" id="9806008at2"/>
<proteinExistence type="predicted"/>
<sequence length="225" mass="24581">MQYQLSRLVIGPTLHLLGRPRVSGLEHVPASGPAILASNHLSFIDSMYLPLMISRPVVFPAKAEYFSAKGPLGRMWAAYLRSTNQLEIDRNEARSAQATLEAAAEILRGGDLFGFYPEGTRSPDGRLYRGRSGLGWLVMNTGAPVLPVAMIGTRKMLPPGAPLPRPTRIDIKIGKPMEFGHLAGDPPARARRTIADEVMRVIADLSGQEYVHEYASDVKARLGEP</sequence>
<dbReference type="GO" id="GO:0003841">
    <property type="term" value="F:1-acylglycerol-3-phosphate O-acyltransferase activity"/>
    <property type="evidence" value="ECO:0007669"/>
    <property type="project" value="TreeGrafter"/>
</dbReference>
<dbReference type="AlphaFoldDB" id="A0A6P2C2P7"/>
<dbReference type="SUPFAM" id="SSF69593">
    <property type="entry name" value="Glycerol-3-phosphate (1)-acyltransferase"/>
    <property type="match status" value="1"/>
</dbReference>
<name>A0A6P2C2P7_9ACTN</name>
<evidence type="ECO:0000256" key="1">
    <source>
        <dbReference type="ARBA" id="ARBA00022679"/>
    </source>
</evidence>
<keyword evidence="2 4" id="KW-0012">Acyltransferase</keyword>
<dbReference type="Proteomes" id="UP000460272">
    <property type="component" value="Unassembled WGS sequence"/>
</dbReference>
<comment type="caution">
    <text evidence="4">The sequence shown here is derived from an EMBL/GenBank/DDBJ whole genome shotgun (WGS) entry which is preliminary data.</text>
</comment>
<dbReference type="SMART" id="SM00563">
    <property type="entry name" value="PlsC"/>
    <property type="match status" value="1"/>
</dbReference>
<protein>
    <submittedName>
        <fullName evidence="4">1-acyl-sn-glycerol-3-phosphate acyltransferase</fullName>
    </submittedName>
</protein>
<evidence type="ECO:0000313" key="4">
    <source>
        <dbReference type="EMBL" id="TVZ03773.1"/>
    </source>
</evidence>
<organism evidence="4 5">
    <name type="scientific">Trebonia kvetii</name>
    <dbReference type="NCBI Taxonomy" id="2480626"/>
    <lineage>
        <taxon>Bacteria</taxon>
        <taxon>Bacillati</taxon>
        <taxon>Actinomycetota</taxon>
        <taxon>Actinomycetes</taxon>
        <taxon>Streptosporangiales</taxon>
        <taxon>Treboniaceae</taxon>
        <taxon>Trebonia</taxon>
    </lineage>
</organism>
<dbReference type="RefSeq" id="WP_145853644.1">
    <property type="nucleotide sequence ID" value="NZ_RPFW01000003.1"/>
</dbReference>
<dbReference type="Pfam" id="PF01553">
    <property type="entry name" value="Acyltransferase"/>
    <property type="match status" value="1"/>
</dbReference>
<gene>
    <name evidence="4" type="ORF">EAS64_15020</name>
</gene>
<feature type="domain" description="Phospholipid/glycerol acyltransferase" evidence="3">
    <location>
        <begin position="34"/>
        <end position="153"/>
    </location>
</feature>
<evidence type="ECO:0000259" key="3">
    <source>
        <dbReference type="SMART" id="SM00563"/>
    </source>
</evidence>
<dbReference type="InterPro" id="IPR002123">
    <property type="entry name" value="Plipid/glycerol_acylTrfase"/>
</dbReference>
<dbReference type="EMBL" id="RPFW01000003">
    <property type="protein sequence ID" value="TVZ03773.1"/>
    <property type="molecule type" value="Genomic_DNA"/>
</dbReference>
<keyword evidence="1 4" id="KW-0808">Transferase</keyword>